<evidence type="ECO:0000313" key="2">
    <source>
        <dbReference type="Proteomes" id="UP001333818"/>
    </source>
</evidence>
<accession>A0AAW9Q0D9</accession>
<protein>
    <submittedName>
        <fullName evidence="1">Uncharacterized protein</fullName>
    </submittedName>
</protein>
<reference evidence="1" key="1">
    <citation type="submission" date="2024-01" db="EMBL/GenBank/DDBJ databases">
        <title>Bank of Algae and Cyanobacteria of the Azores (BACA) strain genomes.</title>
        <authorList>
            <person name="Luz R."/>
            <person name="Cordeiro R."/>
            <person name="Fonseca A."/>
            <person name="Goncalves V."/>
        </authorList>
    </citation>
    <scope>NUCLEOTIDE SEQUENCE</scope>
    <source>
        <strain evidence="1">BACA0141</strain>
    </source>
</reference>
<keyword evidence="2" id="KW-1185">Reference proteome</keyword>
<dbReference type="EMBL" id="JAZBJZ010000047">
    <property type="protein sequence ID" value="MEE3717649.1"/>
    <property type="molecule type" value="Genomic_DNA"/>
</dbReference>
<evidence type="ECO:0000313" key="1">
    <source>
        <dbReference type="EMBL" id="MEE3717649.1"/>
    </source>
</evidence>
<organism evidence="1 2">
    <name type="scientific">Tumidithrix elongata BACA0141</name>
    <dbReference type="NCBI Taxonomy" id="2716417"/>
    <lineage>
        <taxon>Bacteria</taxon>
        <taxon>Bacillati</taxon>
        <taxon>Cyanobacteriota</taxon>
        <taxon>Cyanophyceae</taxon>
        <taxon>Pseudanabaenales</taxon>
        <taxon>Pseudanabaenaceae</taxon>
        <taxon>Tumidithrix</taxon>
        <taxon>Tumidithrix elongata</taxon>
    </lineage>
</organism>
<dbReference type="Proteomes" id="UP001333818">
    <property type="component" value="Unassembled WGS sequence"/>
</dbReference>
<dbReference type="RefSeq" id="WP_330484080.1">
    <property type="nucleotide sequence ID" value="NZ_JAZBJZ010000047.1"/>
</dbReference>
<gene>
    <name evidence="1" type="ORF">V2H45_12990</name>
</gene>
<comment type="caution">
    <text evidence="1">The sequence shown here is derived from an EMBL/GenBank/DDBJ whole genome shotgun (WGS) entry which is preliminary data.</text>
</comment>
<dbReference type="AlphaFoldDB" id="A0AAW9Q0D9"/>
<sequence length="51" mass="5789">MAIFATILASFRQAFCISDWRLKAQLNEVQTRYINGFLTFRGSFVSVAVIS</sequence>
<proteinExistence type="predicted"/>
<name>A0AAW9Q0D9_9CYAN</name>